<organism evidence="1 2">
    <name type="scientific">Aspergillus mulundensis</name>
    <dbReference type="NCBI Taxonomy" id="1810919"/>
    <lineage>
        <taxon>Eukaryota</taxon>
        <taxon>Fungi</taxon>
        <taxon>Dikarya</taxon>
        <taxon>Ascomycota</taxon>
        <taxon>Pezizomycotina</taxon>
        <taxon>Eurotiomycetes</taxon>
        <taxon>Eurotiomycetidae</taxon>
        <taxon>Eurotiales</taxon>
        <taxon>Aspergillaceae</taxon>
        <taxon>Aspergillus</taxon>
        <taxon>Aspergillus subgen. Nidulantes</taxon>
    </lineage>
</organism>
<dbReference type="EMBL" id="PVWQ01000001">
    <property type="protein sequence ID" value="RDW93388.1"/>
    <property type="molecule type" value="Genomic_DNA"/>
</dbReference>
<evidence type="ECO:0008006" key="3">
    <source>
        <dbReference type="Google" id="ProtNLM"/>
    </source>
</evidence>
<comment type="caution">
    <text evidence="1">The sequence shown here is derived from an EMBL/GenBank/DDBJ whole genome shotgun (WGS) entry which is preliminary data.</text>
</comment>
<evidence type="ECO:0000313" key="2">
    <source>
        <dbReference type="Proteomes" id="UP000256690"/>
    </source>
</evidence>
<proteinExistence type="predicted"/>
<dbReference type="AlphaFoldDB" id="A0A3D8T5U7"/>
<gene>
    <name evidence="1" type="ORF">DSM5745_00710</name>
</gene>
<dbReference type="Proteomes" id="UP000256690">
    <property type="component" value="Unassembled WGS sequence"/>
</dbReference>
<reference evidence="1 2" key="1">
    <citation type="journal article" date="2018" name="IMA Fungus">
        <title>IMA Genome-F 9: Draft genome sequence of Annulohypoxylon stygium, Aspergillus mulundensis, Berkeleyomyces basicola (syn. Thielaviopsis basicola), Ceratocystis smalleyi, two Cercospora beticola strains, Coleophoma cylindrospora, Fusarium fracticaudum, Phialophora cf. hyalina, and Morchella septimelata.</title>
        <authorList>
            <person name="Wingfield B.D."/>
            <person name="Bills G.F."/>
            <person name="Dong Y."/>
            <person name="Huang W."/>
            <person name="Nel W.J."/>
            <person name="Swalarsk-Parry B.S."/>
            <person name="Vaghefi N."/>
            <person name="Wilken P.M."/>
            <person name="An Z."/>
            <person name="de Beer Z.W."/>
            <person name="De Vos L."/>
            <person name="Chen L."/>
            <person name="Duong T.A."/>
            <person name="Gao Y."/>
            <person name="Hammerbacher A."/>
            <person name="Kikkert J.R."/>
            <person name="Li Y."/>
            <person name="Li H."/>
            <person name="Li K."/>
            <person name="Li Q."/>
            <person name="Liu X."/>
            <person name="Ma X."/>
            <person name="Naidoo K."/>
            <person name="Pethybridge S.J."/>
            <person name="Sun J."/>
            <person name="Steenkamp E.T."/>
            <person name="van der Nest M.A."/>
            <person name="van Wyk S."/>
            <person name="Wingfield M.J."/>
            <person name="Xiong C."/>
            <person name="Yue Q."/>
            <person name="Zhang X."/>
        </authorList>
    </citation>
    <scope>NUCLEOTIDE SEQUENCE [LARGE SCALE GENOMIC DNA]</scope>
    <source>
        <strain evidence="1 2">DSM 5745</strain>
    </source>
</reference>
<evidence type="ECO:0000313" key="1">
    <source>
        <dbReference type="EMBL" id="RDW93388.1"/>
    </source>
</evidence>
<sequence length="506" mass="57339">MARMDSLSLELIELIVLELLELLDFDTPHDKSINPSLAPYARINRKFHAAVERNLYRRVETSSRHPERLQAINAYALRKAALQELSYVIELPEYDPNREYALERRKEHRANQAAFRDGLVRIWNELSAWEKLPSLSLDLSASSKCDGGDWGFPDRWLCPEHSLSVGDDVELPTVQCVQDLAVARDGRRIHPATIESMVLSLPNLRVLSLGMRAVQFRFQDLRAEYTATLARMLEAPTLGKLEVLNLSLWAHPPTNHDFNTGLQPDPSYPAGDVLSNAIRKLAQRSLRQLELQDNVPISPALFGPPEDDTPFPHLEYIDIQFPILTYDGRWYYTGDRHAVEPDTPFETEVEQIHNGSSLDDGPSDTDSVISLNNSRADFLNGNIPAHEWRTSPDPCMFDPLVHSVAAAALHMPKLRNLLLTTLYEYAFSDHAEEREQRCAVKINYATPECYFGSLRYPNMGLDGHTRCRWVVSLGTGVSWDVPEDIRGIMREKVGDAGDVVVYRSRS</sequence>
<accession>A0A3D8T5U7</accession>
<name>A0A3D8T5U7_9EURO</name>
<dbReference type="OrthoDB" id="5333491at2759"/>
<protein>
    <recommendedName>
        <fullName evidence="3">F-box domain-containing protein</fullName>
    </recommendedName>
</protein>
<dbReference type="RefSeq" id="XP_026608571.1">
    <property type="nucleotide sequence ID" value="XM_026742726.1"/>
</dbReference>
<keyword evidence="2" id="KW-1185">Reference proteome</keyword>
<dbReference type="STRING" id="1810919.A0A3D8T5U7"/>
<dbReference type="GeneID" id="38111080"/>